<keyword evidence="7" id="KW-0863">Zinc-finger</keyword>
<dbReference type="InterPro" id="IPR047326">
    <property type="entry name" value="RUN_PLEKHM1"/>
</dbReference>
<dbReference type="Pfam" id="PF00169">
    <property type="entry name" value="PH"/>
    <property type="match status" value="1"/>
</dbReference>
<keyword evidence="10" id="KW-0458">Lysosome</keyword>
<feature type="region of interest" description="Disordered" evidence="11">
    <location>
        <begin position="303"/>
        <end position="326"/>
    </location>
</feature>
<name>W5N6D5_LEPOC</name>
<feature type="region of interest" description="Disordered" evidence="11">
    <location>
        <begin position="646"/>
        <end position="690"/>
    </location>
</feature>
<reference evidence="14" key="3">
    <citation type="submission" date="2025-09" db="UniProtKB">
        <authorList>
            <consortium name="Ensembl"/>
        </authorList>
    </citation>
    <scope>IDENTIFICATION</scope>
</reference>
<evidence type="ECO:0000256" key="8">
    <source>
        <dbReference type="ARBA" id="ARBA00022833"/>
    </source>
</evidence>
<feature type="compositionally biased region" description="Polar residues" evidence="11">
    <location>
        <begin position="355"/>
        <end position="375"/>
    </location>
</feature>
<comment type="subcellular location">
    <subcellularLocation>
        <location evidence="1">Late endosome</location>
    </subcellularLocation>
    <subcellularLocation>
        <location evidence="2">Lysosome membrane</location>
    </subcellularLocation>
</comment>
<feature type="compositionally biased region" description="Basic and acidic residues" evidence="11">
    <location>
        <begin position="308"/>
        <end position="318"/>
    </location>
</feature>
<evidence type="ECO:0000256" key="2">
    <source>
        <dbReference type="ARBA" id="ARBA00004656"/>
    </source>
</evidence>
<feature type="compositionally biased region" description="Low complexity" evidence="11">
    <location>
        <begin position="261"/>
        <end position="280"/>
    </location>
</feature>
<evidence type="ECO:0000259" key="13">
    <source>
        <dbReference type="PROSITE" id="PS50826"/>
    </source>
</evidence>
<dbReference type="InterPro" id="IPR025258">
    <property type="entry name" value="RH_dom"/>
</dbReference>
<dbReference type="GO" id="GO:0005770">
    <property type="term" value="C:late endosome"/>
    <property type="evidence" value="ECO:0007669"/>
    <property type="project" value="UniProtKB-SubCell"/>
</dbReference>
<dbReference type="SMART" id="SM00233">
    <property type="entry name" value="PH"/>
    <property type="match status" value="2"/>
</dbReference>
<dbReference type="PANTHER" id="PTHR12326:SF5">
    <property type="entry name" value="PLECKSTRIN HOMOLOGY DOMAIN-CONTAINING FAMILY M MEMBER 1"/>
    <property type="match status" value="1"/>
</dbReference>
<dbReference type="SMART" id="SM01175">
    <property type="entry name" value="DUF4206"/>
    <property type="match status" value="1"/>
</dbReference>
<feature type="region of interest" description="Disordered" evidence="11">
    <location>
        <begin position="238"/>
        <end position="291"/>
    </location>
</feature>
<dbReference type="Gene3D" id="2.30.29.30">
    <property type="entry name" value="Pleckstrin-homology domain (PH domain)/Phosphotyrosine-binding domain (PTB)"/>
    <property type="match status" value="2"/>
</dbReference>
<evidence type="ECO:0000256" key="3">
    <source>
        <dbReference type="ARBA" id="ARBA00022553"/>
    </source>
</evidence>
<dbReference type="SUPFAM" id="SSF50729">
    <property type="entry name" value="PH domain-like"/>
    <property type="match status" value="2"/>
</dbReference>
<protein>
    <submittedName>
        <fullName evidence="14">Pleckstrin homology domain containing, family M (with RUN domain) member 1</fullName>
    </submittedName>
</protein>
<feature type="compositionally biased region" description="Low complexity" evidence="11">
    <location>
        <begin position="376"/>
        <end position="394"/>
    </location>
</feature>
<dbReference type="InterPro" id="IPR004012">
    <property type="entry name" value="Run_dom"/>
</dbReference>
<accession>W5N6D5</accession>
<organism evidence="14 15">
    <name type="scientific">Lepisosteus oculatus</name>
    <name type="common">Spotted gar</name>
    <dbReference type="NCBI Taxonomy" id="7918"/>
    <lineage>
        <taxon>Eukaryota</taxon>
        <taxon>Metazoa</taxon>
        <taxon>Chordata</taxon>
        <taxon>Craniata</taxon>
        <taxon>Vertebrata</taxon>
        <taxon>Euteleostomi</taxon>
        <taxon>Actinopterygii</taxon>
        <taxon>Neopterygii</taxon>
        <taxon>Holostei</taxon>
        <taxon>Semionotiformes</taxon>
        <taxon>Lepisosteidae</taxon>
        <taxon>Lepisosteus</taxon>
    </lineage>
</organism>
<feature type="domain" description="PH" evidence="12">
    <location>
        <begin position="699"/>
        <end position="793"/>
    </location>
</feature>
<reference evidence="14" key="2">
    <citation type="submission" date="2025-08" db="UniProtKB">
        <authorList>
            <consortium name="Ensembl"/>
        </authorList>
    </citation>
    <scope>IDENTIFICATION</scope>
</reference>
<reference evidence="15" key="1">
    <citation type="submission" date="2011-12" db="EMBL/GenBank/DDBJ databases">
        <title>The Draft Genome of Lepisosteus oculatus.</title>
        <authorList>
            <consortium name="The Broad Institute Genome Assembly &amp; Analysis Group"/>
            <consortium name="Computational R&amp;D Group"/>
            <consortium name="and Sequencing Platform"/>
            <person name="Di Palma F."/>
            <person name="Alfoldi J."/>
            <person name="Johnson J."/>
            <person name="Berlin A."/>
            <person name="Gnerre S."/>
            <person name="Jaffe D."/>
            <person name="MacCallum I."/>
            <person name="Young S."/>
            <person name="Walker B.J."/>
            <person name="Lander E.S."/>
            <person name="Lindblad-Toh K."/>
        </authorList>
    </citation>
    <scope>NUCLEOTIDE SEQUENCE [LARGE SCALE GENOMIC DNA]</scope>
</reference>
<dbReference type="OMA" id="IWRDYYC"/>
<dbReference type="AlphaFoldDB" id="W5N6D5"/>
<proteinExistence type="predicted"/>
<feature type="domain" description="PH" evidence="12">
    <location>
        <begin position="547"/>
        <end position="639"/>
    </location>
</feature>
<keyword evidence="6" id="KW-0967">Endosome</keyword>
<dbReference type="CDD" id="cd17679">
    <property type="entry name" value="RUN_PLEKHM1"/>
    <property type="match status" value="1"/>
</dbReference>
<evidence type="ECO:0000256" key="5">
    <source>
        <dbReference type="ARBA" id="ARBA00022737"/>
    </source>
</evidence>
<keyword evidence="4" id="KW-0479">Metal-binding</keyword>
<dbReference type="PANTHER" id="PTHR12326">
    <property type="entry name" value="PLECKSTRIN HOMOLOGY DOMAIN CONTAINING PROTEIN"/>
    <property type="match status" value="1"/>
</dbReference>
<evidence type="ECO:0000313" key="15">
    <source>
        <dbReference type="Proteomes" id="UP000018468"/>
    </source>
</evidence>
<dbReference type="Pfam" id="PF13901">
    <property type="entry name" value="RH_dom"/>
    <property type="match status" value="1"/>
</dbReference>
<dbReference type="GO" id="GO:0008270">
    <property type="term" value="F:zinc ion binding"/>
    <property type="evidence" value="ECO:0007669"/>
    <property type="project" value="UniProtKB-KW"/>
</dbReference>
<evidence type="ECO:0000256" key="4">
    <source>
        <dbReference type="ARBA" id="ARBA00022723"/>
    </source>
</evidence>
<dbReference type="CDD" id="cd00821">
    <property type="entry name" value="PH"/>
    <property type="match status" value="1"/>
</dbReference>
<evidence type="ECO:0000256" key="7">
    <source>
        <dbReference type="ARBA" id="ARBA00022771"/>
    </source>
</evidence>
<dbReference type="GO" id="GO:0005765">
    <property type="term" value="C:lysosomal membrane"/>
    <property type="evidence" value="ECO:0007669"/>
    <property type="project" value="UniProtKB-SubCell"/>
</dbReference>
<dbReference type="InParanoid" id="W5N6D5"/>
<keyword evidence="3" id="KW-0597">Phosphoprotein</keyword>
<keyword evidence="15" id="KW-1185">Reference proteome</keyword>
<feature type="domain" description="RUN" evidence="13">
    <location>
        <begin position="43"/>
        <end position="185"/>
    </location>
</feature>
<feature type="region of interest" description="Disordered" evidence="11">
    <location>
        <begin position="340"/>
        <end position="475"/>
    </location>
</feature>
<dbReference type="Gene3D" id="1.20.58.900">
    <property type="match status" value="1"/>
</dbReference>
<dbReference type="InterPro" id="IPR001849">
    <property type="entry name" value="PH_domain"/>
</dbReference>
<dbReference type="SUPFAM" id="SSF140741">
    <property type="entry name" value="RUN domain-like"/>
    <property type="match status" value="1"/>
</dbReference>
<dbReference type="Pfam" id="PF02759">
    <property type="entry name" value="RUN"/>
    <property type="match status" value="1"/>
</dbReference>
<dbReference type="Ensembl" id="ENSLOCT00000016224.1">
    <property type="protein sequence ID" value="ENSLOCP00000016194.1"/>
    <property type="gene ID" value="ENSLOCG00000013146.1"/>
</dbReference>
<sequence>MISTHTPESGPEPKEVKQGLKTTLALSLKELQKRYVNSDAAVTSDDGDANVLCSALEAVFIHGIKTRHIRTEAGGRGKKAGSRAPLPQPVFWTLLKTITHRDVTTELEHLNFINTDVGRCRAWVRLALNDGLMECYLVSLLRERSKLCEYYQPAALLLDTEDREVLLTYLQGLTSLSFQLSYKSAMLNEWTVTPLVMAGLVPSSDSFDLLTSSNGDAKCKESWDSVSQSSGSDIIEVHHNSGQGLSQGRNSGKTKLTSSNLSLDTTGSSQLSSSQSSDSLPQVNGHKSPDTALEEQWSHAFDVISDEDPGKPVKEKGEVTSVTCSVSPSPVILALSERLTEGASSTPDPTREDSYASSQPPDHSLSETAESSGTDSEAASPVSPAAPPVEAEPTVAPPPEPRPENAGRGAPGPTQPPASARAPEFPVLKQEKKRRLKLKTPLPEPHACVSEERRPEATPRTPESSPSRKESVDCLYSPTTGLPKYPSWISEDDFYKPCPEETPKTKDVLGFIDSHENGGGSVGAEPEWAPPSVVHRKGTGLTNLFRGLLKLGNLERRRGPVGMWREYYCELSPYEFRLYPDEEERSCCENCSLLRCESVRAPSSDGRFELHFTGKRLYLRAPSQGEAEDWVDMVWEAVNKCRPAQPDDQWEILPDPVGRGEVGSGPPSSASSPPAEQPGQGGSPPPLLSWARHTEPEQDAIKETVLYLLADKTWAPYVFSLSLEALKCFRVQDQKKIPHSTQQIESIRDVVPDTTLGSPAFFKVLTTKATLKLRAENEEEARSWRELIRGALNCYLETSEVTAAGDSAGSTIHRLVQHSLKGNGVLLPYLCTVPTEKGLDVQNFRCAGCSRQIGFSFGRPRLCEYSGMYYCDGCHRGDVSVIPSRIIHNWDLSLREVSRKALRFLSQIAHEPLIDVESLNPSLYDHVEQLKQTLSSRQKLRLLGEYLITCRSGGMKKMQAQLNQRNYILESAHLYSVADLQQMVEGQYEAFLQSIIQFASNHVYHCDLCTQRGFICQICNHSDIIFPFEFESTTRCQKCKTVFHSTCKKQNPACPRCQRLQKYLERELQD</sequence>
<evidence type="ECO:0000256" key="10">
    <source>
        <dbReference type="ARBA" id="ARBA00023228"/>
    </source>
</evidence>
<evidence type="ECO:0000256" key="6">
    <source>
        <dbReference type="ARBA" id="ARBA00022753"/>
    </source>
</evidence>
<dbReference type="Bgee" id="ENSLOCG00000013146">
    <property type="expression patterns" value="Expressed in ovary and 13 other cell types or tissues"/>
</dbReference>
<dbReference type="InterPro" id="IPR011993">
    <property type="entry name" value="PH-like_dom_sf"/>
</dbReference>
<evidence type="ECO:0000256" key="9">
    <source>
        <dbReference type="ARBA" id="ARBA00023006"/>
    </source>
</evidence>
<dbReference type="STRING" id="7918.ENSLOCP00000016194"/>
<dbReference type="eggNOG" id="KOG1829">
    <property type="taxonomic scope" value="Eukaryota"/>
</dbReference>
<feature type="compositionally biased region" description="Low complexity" evidence="11">
    <location>
        <begin position="664"/>
        <end position="678"/>
    </location>
</feature>
<evidence type="ECO:0000259" key="12">
    <source>
        <dbReference type="PROSITE" id="PS50003"/>
    </source>
</evidence>
<dbReference type="EMBL" id="AHAT01028936">
    <property type="status" value="NOT_ANNOTATED_CDS"/>
    <property type="molecule type" value="Genomic_DNA"/>
</dbReference>
<keyword evidence="8" id="KW-0862">Zinc</keyword>
<dbReference type="Proteomes" id="UP000018468">
    <property type="component" value="Linkage group LG15"/>
</dbReference>
<feature type="compositionally biased region" description="Polar residues" evidence="11">
    <location>
        <begin position="240"/>
        <end position="260"/>
    </location>
</feature>
<dbReference type="SMART" id="SM00593">
    <property type="entry name" value="RUN"/>
    <property type="match status" value="1"/>
</dbReference>
<evidence type="ECO:0000313" key="14">
    <source>
        <dbReference type="Ensembl" id="ENSLOCP00000016194.1"/>
    </source>
</evidence>
<evidence type="ECO:0000256" key="1">
    <source>
        <dbReference type="ARBA" id="ARBA00004603"/>
    </source>
</evidence>
<dbReference type="PROSITE" id="PS50003">
    <property type="entry name" value="PH_DOMAIN"/>
    <property type="match status" value="2"/>
</dbReference>
<dbReference type="PROSITE" id="PS50826">
    <property type="entry name" value="RUN"/>
    <property type="match status" value="1"/>
</dbReference>
<dbReference type="InterPro" id="IPR037213">
    <property type="entry name" value="Run_dom_sf"/>
</dbReference>
<dbReference type="GeneTree" id="ENSGT00940000155111"/>
<dbReference type="InterPro" id="IPR051366">
    <property type="entry name" value="DEF8"/>
</dbReference>
<dbReference type="GO" id="GO:0006914">
    <property type="term" value="P:autophagy"/>
    <property type="evidence" value="ECO:0007669"/>
    <property type="project" value="UniProtKB-KW"/>
</dbReference>
<keyword evidence="9" id="KW-0072">Autophagy</keyword>
<evidence type="ECO:0000256" key="11">
    <source>
        <dbReference type="SAM" id="MobiDB-lite"/>
    </source>
</evidence>
<keyword evidence="5" id="KW-0677">Repeat</keyword>